<sequence>MPMSTQLFSQAEQIYKQLQEIEQKLTCFLNEKSVTSIVEQDKSLNYEYIGRVIKQFRFLEVYCMEGKNALKRLIRSEPLDTNMLEKILKGVYHKCVNQFFSPKDDLWYEDSRASYRDKRSIEFQYDPGDDLLNLSQQIEPTFQDLREQLDYLEAV</sequence>
<keyword evidence="1" id="KW-0282">Flagellum</keyword>
<evidence type="ECO:0000313" key="2">
    <source>
        <dbReference type="Proteomes" id="UP001224359"/>
    </source>
</evidence>
<dbReference type="InterPro" id="IPR025013">
    <property type="entry name" value="DUF3907"/>
</dbReference>
<name>A0ABT9VC83_9BACI</name>
<reference evidence="1 2" key="1">
    <citation type="submission" date="2023-07" db="EMBL/GenBank/DDBJ databases">
        <title>Genomic Encyclopedia of Type Strains, Phase IV (KMG-IV): sequencing the most valuable type-strain genomes for metagenomic binning, comparative biology and taxonomic classification.</title>
        <authorList>
            <person name="Goeker M."/>
        </authorList>
    </citation>
    <scope>NUCLEOTIDE SEQUENCE [LARGE SCALE GENOMIC DNA]</scope>
    <source>
        <strain evidence="1 2">DSM 16460</strain>
    </source>
</reference>
<proteinExistence type="predicted"/>
<organism evidence="1 2">
    <name type="scientific">Alkalibacillus salilacus</name>
    <dbReference type="NCBI Taxonomy" id="284582"/>
    <lineage>
        <taxon>Bacteria</taxon>
        <taxon>Bacillati</taxon>
        <taxon>Bacillota</taxon>
        <taxon>Bacilli</taxon>
        <taxon>Bacillales</taxon>
        <taxon>Bacillaceae</taxon>
        <taxon>Alkalibacillus</taxon>
    </lineage>
</organism>
<comment type="caution">
    <text evidence="1">The sequence shown here is derived from an EMBL/GenBank/DDBJ whole genome shotgun (WGS) entry which is preliminary data.</text>
</comment>
<dbReference type="Proteomes" id="UP001224359">
    <property type="component" value="Unassembled WGS sequence"/>
</dbReference>
<evidence type="ECO:0000313" key="1">
    <source>
        <dbReference type="EMBL" id="MDQ0158524.1"/>
    </source>
</evidence>
<keyword evidence="2" id="KW-1185">Reference proteome</keyword>
<protein>
    <submittedName>
        <fullName evidence="1">Flagellar biosynthesis/type III secretory pathway chaperone</fullName>
    </submittedName>
</protein>
<accession>A0ABT9VC83</accession>
<dbReference type="EMBL" id="JAUSTQ010000002">
    <property type="protein sequence ID" value="MDQ0158524.1"/>
    <property type="molecule type" value="Genomic_DNA"/>
</dbReference>
<dbReference type="Pfam" id="PF13047">
    <property type="entry name" value="DUF3907"/>
    <property type="match status" value="1"/>
</dbReference>
<gene>
    <name evidence="1" type="ORF">J2S77_000480</name>
</gene>
<keyword evidence="1" id="KW-0969">Cilium</keyword>
<keyword evidence="1" id="KW-0966">Cell projection</keyword>